<gene>
    <name evidence="1" type="ORF">ACFO0J_01040</name>
</gene>
<proteinExistence type="predicted"/>
<evidence type="ECO:0000313" key="1">
    <source>
        <dbReference type="EMBL" id="MFC4296623.1"/>
    </source>
</evidence>
<sequence length="283" mass="28909">MENSSLRQPPEIVMVDSINYLMPEHAGMTVLAGSHGGLYSAYKALSLGVRSVILNDAGVGLDEAGIASLAYGDAAGLPVAAIAHSSARIGDAGDMRRRGRISHANRAAAVLGVQAGMACDDALERLHAAGPAAASAATVAEHRHEQPLLGRRIVCIDSASLIKPEDRGGIVVTGSHGGLIGGDAAKAMNVAVRFAAFNDAGVGTDAAGIGRLEPLDRLGIAAVTVAHHSARIGDALSTYEQGVISHVNVHADALGFRPGARLAACLWQWLATDRAAALTEGEA</sequence>
<accession>A0ABV8RTW9</accession>
<dbReference type="Proteomes" id="UP001595756">
    <property type="component" value="Unassembled WGS sequence"/>
</dbReference>
<comment type="caution">
    <text evidence="1">The sequence shown here is derived from an EMBL/GenBank/DDBJ whole genome shotgun (WGS) entry which is preliminary data.</text>
</comment>
<name>A0ABV8RTW9_9BURK</name>
<keyword evidence="2" id="KW-1185">Reference proteome</keyword>
<dbReference type="RefSeq" id="WP_376811208.1">
    <property type="nucleotide sequence ID" value="NZ_JBHSDY010000001.1"/>
</dbReference>
<evidence type="ECO:0000313" key="2">
    <source>
        <dbReference type="Proteomes" id="UP001595756"/>
    </source>
</evidence>
<organism evidence="1 2">
    <name type="scientific">Castellaniella hirudinis</name>
    <dbReference type="NCBI Taxonomy" id="1144617"/>
    <lineage>
        <taxon>Bacteria</taxon>
        <taxon>Pseudomonadati</taxon>
        <taxon>Pseudomonadota</taxon>
        <taxon>Betaproteobacteria</taxon>
        <taxon>Burkholderiales</taxon>
        <taxon>Alcaligenaceae</taxon>
        <taxon>Castellaniella</taxon>
    </lineage>
</organism>
<reference evidence="2" key="1">
    <citation type="journal article" date="2019" name="Int. J. Syst. Evol. Microbiol.">
        <title>The Global Catalogue of Microorganisms (GCM) 10K type strain sequencing project: providing services to taxonomists for standard genome sequencing and annotation.</title>
        <authorList>
            <consortium name="The Broad Institute Genomics Platform"/>
            <consortium name="The Broad Institute Genome Sequencing Center for Infectious Disease"/>
            <person name="Wu L."/>
            <person name="Ma J."/>
        </authorList>
    </citation>
    <scope>NUCLEOTIDE SEQUENCE [LARGE SCALE GENOMIC DNA]</scope>
    <source>
        <strain evidence="2">CGMCC 1.19029</strain>
    </source>
</reference>
<protein>
    <submittedName>
        <fullName evidence="1">Uncharacterized protein</fullName>
    </submittedName>
</protein>
<dbReference type="EMBL" id="JBHSDY010000001">
    <property type="protein sequence ID" value="MFC4296623.1"/>
    <property type="molecule type" value="Genomic_DNA"/>
</dbReference>